<comment type="caution">
    <text evidence="1">The sequence shown here is derived from an EMBL/GenBank/DDBJ whole genome shotgun (WGS) entry which is preliminary data.</text>
</comment>
<dbReference type="AlphaFoldDB" id="A0A553Q3N4"/>
<reference evidence="1 2" key="1">
    <citation type="journal article" date="2019" name="Sci. Data">
        <title>Hybrid genome assembly and annotation of Danionella translucida.</title>
        <authorList>
            <person name="Kadobianskyi M."/>
            <person name="Schulze L."/>
            <person name="Schuelke M."/>
            <person name="Judkewitz B."/>
        </authorList>
    </citation>
    <scope>NUCLEOTIDE SEQUENCE [LARGE SCALE GENOMIC DNA]</scope>
    <source>
        <strain evidence="1 2">Bolton</strain>
    </source>
</reference>
<organism evidence="1 2">
    <name type="scientific">Danionella cerebrum</name>
    <dbReference type="NCBI Taxonomy" id="2873325"/>
    <lineage>
        <taxon>Eukaryota</taxon>
        <taxon>Metazoa</taxon>
        <taxon>Chordata</taxon>
        <taxon>Craniata</taxon>
        <taxon>Vertebrata</taxon>
        <taxon>Euteleostomi</taxon>
        <taxon>Actinopterygii</taxon>
        <taxon>Neopterygii</taxon>
        <taxon>Teleostei</taxon>
        <taxon>Ostariophysi</taxon>
        <taxon>Cypriniformes</taxon>
        <taxon>Danionidae</taxon>
        <taxon>Danioninae</taxon>
        <taxon>Danionella</taxon>
    </lineage>
</organism>
<name>A0A553Q3N4_9TELE</name>
<keyword evidence="2" id="KW-1185">Reference proteome</keyword>
<accession>A0A553Q3N4</accession>
<dbReference type="Proteomes" id="UP000316079">
    <property type="component" value="Unassembled WGS sequence"/>
</dbReference>
<dbReference type="EMBL" id="SRMA01026399">
    <property type="protein sequence ID" value="TRY84526.1"/>
    <property type="molecule type" value="Genomic_DNA"/>
</dbReference>
<evidence type="ECO:0000313" key="2">
    <source>
        <dbReference type="Proteomes" id="UP000316079"/>
    </source>
</evidence>
<sequence>MKQRLVSIQRNRGIVRASVAYTWKGTRFGSLSVIKRTNQRFRGQIHIKERGVLRFRFAVSYDVGSGDAFHTAWLGREAHCSTGFTSVTLPKIVSSALQQQPKRALEVNEHVMVPVASPRMCFQKVSTVPGSPRLDRVSCSFSSR</sequence>
<proteinExistence type="predicted"/>
<gene>
    <name evidence="1" type="ORF">DNTS_001287</name>
</gene>
<evidence type="ECO:0000313" key="1">
    <source>
        <dbReference type="EMBL" id="TRY84526.1"/>
    </source>
</evidence>
<protein>
    <submittedName>
        <fullName evidence="1">Uncharacterized protein</fullName>
    </submittedName>
</protein>